<sequence>MGYEEVEMRVEEDEGCSTPTREEYRIQVGPVPPPPPRKKPAVLPGKKRVRPENGYFEVPDLDMLFAVTPIRRQACA</sequence>
<evidence type="ECO:0000256" key="3">
    <source>
        <dbReference type="SAM" id="MobiDB-lite"/>
    </source>
</evidence>
<reference evidence="4" key="1">
    <citation type="submission" date="2020-03" db="EMBL/GenBank/DDBJ databases">
        <title>A high-quality chromosome-level genome assembly of a woody plant with both climbing and erect habits, Rhamnella rubrinervis.</title>
        <authorList>
            <person name="Lu Z."/>
            <person name="Yang Y."/>
            <person name="Zhu X."/>
            <person name="Sun Y."/>
        </authorList>
    </citation>
    <scope>NUCLEOTIDE SEQUENCE</scope>
    <source>
        <strain evidence="4">BYM</strain>
        <tissue evidence="4">Leaf</tissue>
    </source>
</reference>
<evidence type="ECO:0000313" key="4">
    <source>
        <dbReference type="EMBL" id="KAF3454674.1"/>
    </source>
</evidence>
<dbReference type="PANTHER" id="PTHR33142:SF116">
    <property type="match status" value="1"/>
</dbReference>
<gene>
    <name evidence="4" type="ORF">FNV43_RR05122</name>
</gene>
<feature type="compositionally biased region" description="Basic residues" evidence="3">
    <location>
        <begin position="36"/>
        <end position="46"/>
    </location>
</feature>
<dbReference type="GO" id="GO:0005634">
    <property type="term" value="C:nucleus"/>
    <property type="evidence" value="ECO:0007669"/>
    <property type="project" value="TreeGrafter"/>
</dbReference>
<proteinExistence type="predicted"/>
<accession>A0A8K0HM28</accession>
<keyword evidence="1" id="KW-0649">Protein kinase inhibitor</keyword>
<dbReference type="GO" id="GO:0004860">
    <property type="term" value="F:protein kinase inhibitor activity"/>
    <property type="evidence" value="ECO:0007669"/>
    <property type="project" value="UniProtKB-KW"/>
</dbReference>
<protein>
    <submittedName>
        <fullName evidence="4">Uncharacterized protein</fullName>
    </submittedName>
</protein>
<dbReference type="GO" id="GO:0032875">
    <property type="term" value="P:regulation of DNA endoreduplication"/>
    <property type="evidence" value="ECO:0007669"/>
    <property type="project" value="InterPro"/>
</dbReference>
<name>A0A8K0HM28_9ROSA</name>
<dbReference type="AlphaFoldDB" id="A0A8K0HM28"/>
<keyword evidence="2" id="KW-0131">Cell cycle</keyword>
<dbReference type="Proteomes" id="UP000796880">
    <property type="component" value="Unassembled WGS sequence"/>
</dbReference>
<dbReference type="InterPro" id="IPR040389">
    <property type="entry name" value="SMR"/>
</dbReference>
<evidence type="ECO:0000256" key="1">
    <source>
        <dbReference type="ARBA" id="ARBA00023013"/>
    </source>
</evidence>
<dbReference type="PANTHER" id="PTHR33142">
    <property type="entry name" value="CYCLIN-DEPENDENT PROTEIN KINASE INHIBITOR SMR13"/>
    <property type="match status" value="1"/>
</dbReference>
<evidence type="ECO:0000256" key="2">
    <source>
        <dbReference type="ARBA" id="ARBA00023306"/>
    </source>
</evidence>
<evidence type="ECO:0000313" key="5">
    <source>
        <dbReference type="Proteomes" id="UP000796880"/>
    </source>
</evidence>
<feature type="region of interest" description="Disordered" evidence="3">
    <location>
        <begin position="1"/>
        <end position="46"/>
    </location>
</feature>
<keyword evidence="5" id="KW-1185">Reference proteome</keyword>
<organism evidence="4 5">
    <name type="scientific">Rhamnella rubrinervis</name>
    <dbReference type="NCBI Taxonomy" id="2594499"/>
    <lineage>
        <taxon>Eukaryota</taxon>
        <taxon>Viridiplantae</taxon>
        <taxon>Streptophyta</taxon>
        <taxon>Embryophyta</taxon>
        <taxon>Tracheophyta</taxon>
        <taxon>Spermatophyta</taxon>
        <taxon>Magnoliopsida</taxon>
        <taxon>eudicotyledons</taxon>
        <taxon>Gunneridae</taxon>
        <taxon>Pentapetalae</taxon>
        <taxon>rosids</taxon>
        <taxon>fabids</taxon>
        <taxon>Rosales</taxon>
        <taxon>Rhamnaceae</taxon>
        <taxon>rhamnoid group</taxon>
        <taxon>Rhamneae</taxon>
        <taxon>Rhamnella</taxon>
    </lineage>
</organism>
<dbReference type="EMBL" id="VOIH02000002">
    <property type="protein sequence ID" value="KAF3454674.1"/>
    <property type="molecule type" value="Genomic_DNA"/>
</dbReference>
<comment type="caution">
    <text evidence="4">The sequence shown here is derived from an EMBL/GenBank/DDBJ whole genome shotgun (WGS) entry which is preliminary data.</text>
</comment>